<evidence type="ECO:0000256" key="1">
    <source>
        <dbReference type="SAM" id="SignalP"/>
    </source>
</evidence>
<feature type="domain" description="Putative host cell surface-exposed lipoprotein Ltp-like HTH region" evidence="2">
    <location>
        <begin position="95"/>
        <end position="138"/>
    </location>
</feature>
<dbReference type="InterPro" id="IPR011434">
    <property type="entry name" value="Ltp-like_HTH"/>
</dbReference>
<proteinExistence type="predicted"/>
<dbReference type="InterPro" id="IPR036388">
    <property type="entry name" value="WH-like_DNA-bd_sf"/>
</dbReference>
<organism evidence="3 4">
    <name type="scientific">Mycobacterium mantenii</name>
    <dbReference type="NCBI Taxonomy" id="560555"/>
    <lineage>
        <taxon>Bacteria</taxon>
        <taxon>Bacillati</taxon>
        <taxon>Actinomycetota</taxon>
        <taxon>Actinomycetes</taxon>
        <taxon>Mycobacteriales</taxon>
        <taxon>Mycobacteriaceae</taxon>
        <taxon>Mycobacterium</taxon>
        <taxon>Mycobacterium avium complex (MAC)</taxon>
    </lineage>
</organism>
<accession>A0A1A2T1R6</accession>
<sequence>MKMKDLAALATAVLLATSIVAAGAAQAETFNPGVPLSPGGQLPLSPLSQQNAVRKAKDYLDYTAFSRLGLINQLVEAEQFSTEDATYAVDSLNVDWNQQAARKAKDYLGYTAFSHDGLINQLVEAEKFTPSQAAYGVAAVGL</sequence>
<name>A0A1A2T1R6_MYCNT</name>
<dbReference type="Pfam" id="PF07553">
    <property type="entry name" value="Lipoprotein_Ltp"/>
    <property type="match status" value="2"/>
</dbReference>
<feature type="signal peptide" evidence="1">
    <location>
        <begin position="1"/>
        <end position="27"/>
    </location>
</feature>
<gene>
    <name evidence="3" type="ORF">A5683_00295</name>
</gene>
<protein>
    <recommendedName>
        <fullName evidence="2">Putative host cell surface-exposed lipoprotein Ltp-like HTH region domain-containing protein</fullName>
    </recommendedName>
</protein>
<dbReference type="EMBL" id="LZJU01000149">
    <property type="protein sequence ID" value="OBH70398.1"/>
    <property type="molecule type" value="Genomic_DNA"/>
</dbReference>
<feature type="chain" id="PRO_5008315459" description="Putative host cell surface-exposed lipoprotein Ltp-like HTH region domain-containing protein" evidence="1">
    <location>
        <begin position="28"/>
        <end position="142"/>
    </location>
</feature>
<keyword evidence="1" id="KW-0732">Signal</keyword>
<dbReference type="OrthoDB" id="2004788at2"/>
<evidence type="ECO:0000259" key="2">
    <source>
        <dbReference type="Pfam" id="PF07553"/>
    </source>
</evidence>
<dbReference type="RefSeq" id="WP_067911716.1">
    <property type="nucleotide sequence ID" value="NZ_LZJP01000096.1"/>
</dbReference>
<evidence type="ECO:0000313" key="3">
    <source>
        <dbReference type="EMBL" id="OBH70398.1"/>
    </source>
</evidence>
<comment type="caution">
    <text evidence="3">The sequence shown here is derived from an EMBL/GenBank/DDBJ whole genome shotgun (WGS) entry which is preliminary data.</text>
</comment>
<dbReference type="Proteomes" id="UP000092389">
    <property type="component" value="Unassembled WGS sequence"/>
</dbReference>
<feature type="domain" description="Putative host cell surface-exposed lipoprotein Ltp-like HTH region" evidence="2">
    <location>
        <begin position="49"/>
        <end position="92"/>
    </location>
</feature>
<dbReference type="AlphaFoldDB" id="A0A1A2T1R6"/>
<reference evidence="3 4" key="1">
    <citation type="submission" date="2016-06" db="EMBL/GenBank/DDBJ databases">
        <authorList>
            <person name="Kjaerup R.B."/>
            <person name="Dalgaard T.S."/>
            <person name="Juul-Madsen H.R."/>
        </authorList>
    </citation>
    <scope>NUCLEOTIDE SEQUENCE [LARGE SCALE GENOMIC DNA]</scope>
    <source>
        <strain evidence="3 4">E152</strain>
    </source>
</reference>
<evidence type="ECO:0000313" key="4">
    <source>
        <dbReference type="Proteomes" id="UP000092389"/>
    </source>
</evidence>
<dbReference type="Gene3D" id="1.10.10.10">
    <property type="entry name" value="Winged helix-like DNA-binding domain superfamily/Winged helix DNA-binding domain"/>
    <property type="match status" value="2"/>
</dbReference>